<dbReference type="AlphaFoldDB" id="A0A8J7RYH2"/>
<dbReference type="RefSeq" id="WP_210681622.1">
    <property type="nucleotide sequence ID" value="NZ_JAGMWN010000003.1"/>
</dbReference>
<evidence type="ECO:0000313" key="2">
    <source>
        <dbReference type="EMBL" id="MBP5857057.1"/>
    </source>
</evidence>
<dbReference type="SUPFAM" id="SSF47090">
    <property type="entry name" value="PGBD-like"/>
    <property type="match status" value="1"/>
</dbReference>
<evidence type="ECO:0008006" key="4">
    <source>
        <dbReference type="Google" id="ProtNLM"/>
    </source>
</evidence>
<dbReference type="InterPro" id="IPR036365">
    <property type="entry name" value="PGBD-like_sf"/>
</dbReference>
<comment type="caution">
    <text evidence="2">The sequence shown here is derived from an EMBL/GenBank/DDBJ whole genome shotgun (WGS) entry which is preliminary data.</text>
</comment>
<gene>
    <name evidence="2" type="ORF">KAJ83_08555</name>
</gene>
<evidence type="ECO:0000256" key="1">
    <source>
        <dbReference type="SAM" id="MobiDB-lite"/>
    </source>
</evidence>
<dbReference type="EMBL" id="JAGMWN010000003">
    <property type="protein sequence ID" value="MBP5857057.1"/>
    <property type="molecule type" value="Genomic_DNA"/>
</dbReference>
<accession>A0A8J7RYH2</accession>
<keyword evidence="3" id="KW-1185">Reference proteome</keyword>
<protein>
    <recommendedName>
        <fullName evidence="4">Peptidoglycan binding domain-containing protein</fullName>
    </recommendedName>
</protein>
<feature type="compositionally biased region" description="Basic and acidic residues" evidence="1">
    <location>
        <begin position="54"/>
        <end position="75"/>
    </location>
</feature>
<feature type="region of interest" description="Disordered" evidence="1">
    <location>
        <begin position="54"/>
        <end position="96"/>
    </location>
</feature>
<feature type="compositionally biased region" description="Polar residues" evidence="1">
    <location>
        <begin position="81"/>
        <end position="93"/>
    </location>
</feature>
<sequence length="487" mass="52695">MPRSSAFRWCNLSYRRPDTKIHEVVFCTATSSGSTARPPHDPRAEVGAIAERIDRHPGRWDRPTADDAANRDRKTAGKNLLSLSTGVGRNQPNRGRDVVSVKNALSWLGHYPADKARRADPTPDDDLLWGLQDFQRAFGLARDGFSLPGGETERKLDDLVQPMIQLAAADGRVRSDAAAGLAMRNRATGDGGGDAKSGPSKAAGSDPGAVQVADATGHRPSGWGNPSAWALGEAGKQVGDSVGNAGKAVKDGALDAAEEALRQGADAGRAHGLDNAADSLDHFLDGSGKDRAYSRDQARERPFIREAEEKSRERFVDSLMKNKSTKLKGGTVINYNYRDQIMDLKDGESRQILPDKLKDDSRRADYWEVEGKTLGHVLGGDIDEALAFGSNELTSNLQDGFTATRKGDTITVTGVVNHEWSDRYDFDGESSPDPVMNSLRDSGRAAEFDSRAAWAQKMTVRLKITDGGLTLDPNSVEWRDLESEAGP</sequence>
<name>A0A8J7RYH2_9PROT</name>
<proteinExistence type="predicted"/>
<feature type="region of interest" description="Disordered" evidence="1">
    <location>
        <begin position="184"/>
        <end position="231"/>
    </location>
</feature>
<dbReference type="Proteomes" id="UP000672602">
    <property type="component" value="Unassembled WGS sequence"/>
</dbReference>
<reference evidence="2" key="1">
    <citation type="submission" date="2021-04" db="EMBL/GenBank/DDBJ databases">
        <authorList>
            <person name="Zhang D.-C."/>
        </authorList>
    </citation>
    <scope>NUCLEOTIDE SEQUENCE</scope>
    <source>
        <strain evidence="2">CGMCC 1.15697</strain>
    </source>
</reference>
<organism evidence="2 3">
    <name type="scientific">Marivibrio halodurans</name>
    <dbReference type="NCBI Taxonomy" id="2039722"/>
    <lineage>
        <taxon>Bacteria</taxon>
        <taxon>Pseudomonadati</taxon>
        <taxon>Pseudomonadota</taxon>
        <taxon>Alphaproteobacteria</taxon>
        <taxon>Rhodospirillales</taxon>
        <taxon>Rhodospirillaceae</taxon>
        <taxon>Marivibrio</taxon>
    </lineage>
</organism>
<evidence type="ECO:0000313" key="3">
    <source>
        <dbReference type="Proteomes" id="UP000672602"/>
    </source>
</evidence>